<dbReference type="InterPro" id="IPR051881">
    <property type="entry name" value="Copper_transport_ATOX1-like"/>
</dbReference>
<proteinExistence type="inferred from homology"/>
<accession>A0A9P6NQ45</accession>
<dbReference type="PROSITE" id="PS50846">
    <property type="entry name" value="HMA_2"/>
    <property type="match status" value="1"/>
</dbReference>
<sequence length="79" mass="8567">SKFQFQVAMSCSGCSGAVERALKKQEGVTNVEISLENQTVIVLATEPATFEIIKERIAKTGKEIKSSEIVFTTSSESKP</sequence>
<keyword evidence="5" id="KW-0406">Ion transport</keyword>
<dbReference type="InterPro" id="IPR006121">
    <property type="entry name" value="HMA_dom"/>
</dbReference>
<organism evidence="9 10">
    <name type="scientific">Cronartium quercuum f. sp. fusiforme G11</name>
    <dbReference type="NCBI Taxonomy" id="708437"/>
    <lineage>
        <taxon>Eukaryota</taxon>
        <taxon>Fungi</taxon>
        <taxon>Dikarya</taxon>
        <taxon>Basidiomycota</taxon>
        <taxon>Pucciniomycotina</taxon>
        <taxon>Pucciniomycetes</taxon>
        <taxon>Pucciniales</taxon>
        <taxon>Coleosporiaceae</taxon>
        <taxon>Cronartium</taxon>
    </lineage>
</organism>
<feature type="domain" description="HMA" evidence="8">
    <location>
        <begin position="1"/>
        <end position="65"/>
    </location>
</feature>
<keyword evidence="6" id="KW-0143">Chaperone</keyword>
<dbReference type="GO" id="GO:0005829">
    <property type="term" value="C:cytosol"/>
    <property type="evidence" value="ECO:0007669"/>
    <property type="project" value="TreeGrafter"/>
</dbReference>
<gene>
    <name evidence="9" type="ORF">CROQUDRAFT_39077</name>
</gene>
<evidence type="ECO:0000313" key="9">
    <source>
        <dbReference type="EMBL" id="KAG0149984.1"/>
    </source>
</evidence>
<dbReference type="AlphaFoldDB" id="A0A9P6NQ45"/>
<dbReference type="GO" id="GO:0046872">
    <property type="term" value="F:metal ion binding"/>
    <property type="evidence" value="ECO:0007669"/>
    <property type="project" value="UniProtKB-KW"/>
</dbReference>
<comment type="caution">
    <text evidence="9">The sequence shown here is derived from an EMBL/GenBank/DDBJ whole genome shotgun (WGS) entry which is preliminary data.</text>
</comment>
<dbReference type="GO" id="GO:0016531">
    <property type="term" value="F:copper chaperone activity"/>
    <property type="evidence" value="ECO:0007669"/>
    <property type="project" value="TreeGrafter"/>
</dbReference>
<evidence type="ECO:0000259" key="8">
    <source>
        <dbReference type="PROSITE" id="PS50846"/>
    </source>
</evidence>
<dbReference type="EMBL" id="MU167223">
    <property type="protein sequence ID" value="KAG0149984.1"/>
    <property type="molecule type" value="Genomic_DNA"/>
</dbReference>
<evidence type="ECO:0000256" key="4">
    <source>
        <dbReference type="ARBA" id="ARBA00023008"/>
    </source>
</evidence>
<evidence type="ECO:0000256" key="5">
    <source>
        <dbReference type="ARBA" id="ARBA00023065"/>
    </source>
</evidence>
<keyword evidence="3" id="KW-0187">Copper transport</keyword>
<keyword evidence="10" id="KW-1185">Reference proteome</keyword>
<dbReference type="Proteomes" id="UP000886653">
    <property type="component" value="Unassembled WGS sequence"/>
</dbReference>
<dbReference type="Gene3D" id="3.30.70.100">
    <property type="match status" value="1"/>
</dbReference>
<feature type="non-terminal residue" evidence="9">
    <location>
        <position position="1"/>
    </location>
</feature>
<protein>
    <recommendedName>
        <fullName evidence="8">HMA domain-containing protein</fullName>
    </recommendedName>
</protein>
<dbReference type="PANTHER" id="PTHR46365">
    <property type="entry name" value="COPPER TRANSPORT PROTEIN ATOX1"/>
    <property type="match status" value="1"/>
</dbReference>
<name>A0A9P6NQ45_9BASI</name>
<keyword evidence="2" id="KW-0479">Metal-binding</keyword>
<keyword evidence="4" id="KW-0186">Copper</keyword>
<dbReference type="GO" id="GO:0006825">
    <property type="term" value="P:copper ion transport"/>
    <property type="evidence" value="ECO:0007669"/>
    <property type="project" value="UniProtKB-KW"/>
</dbReference>
<dbReference type="SUPFAM" id="SSF55008">
    <property type="entry name" value="HMA, heavy metal-associated domain"/>
    <property type="match status" value="1"/>
</dbReference>
<reference evidence="9" key="1">
    <citation type="submission" date="2013-11" db="EMBL/GenBank/DDBJ databases">
        <title>Genome sequence of the fusiform rust pathogen reveals effectors for host alternation and coevolution with pine.</title>
        <authorList>
            <consortium name="DOE Joint Genome Institute"/>
            <person name="Smith K."/>
            <person name="Pendleton A."/>
            <person name="Kubisiak T."/>
            <person name="Anderson C."/>
            <person name="Salamov A."/>
            <person name="Aerts A."/>
            <person name="Riley R."/>
            <person name="Clum A."/>
            <person name="Lindquist E."/>
            <person name="Ence D."/>
            <person name="Campbell M."/>
            <person name="Kronenberg Z."/>
            <person name="Feau N."/>
            <person name="Dhillon B."/>
            <person name="Hamelin R."/>
            <person name="Burleigh J."/>
            <person name="Smith J."/>
            <person name="Yandell M."/>
            <person name="Nelson C."/>
            <person name="Grigoriev I."/>
            <person name="Davis J."/>
        </authorList>
    </citation>
    <scope>NUCLEOTIDE SEQUENCE</scope>
    <source>
        <strain evidence="9">G11</strain>
    </source>
</reference>
<comment type="similarity">
    <text evidence="7">Belongs to the ATX1 family.</text>
</comment>
<evidence type="ECO:0000256" key="6">
    <source>
        <dbReference type="ARBA" id="ARBA00023186"/>
    </source>
</evidence>
<evidence type="ECO:0000256" key="7">
    <source>
        <dbReference type="ARBA" id="ARBA00038171"/>
    </source>
</evidence>
<dbReference type="InterPro" id="IPR036163">
    <property type="entry name" value="HMA_dom_sf"/>
</dbReference>
<evidence type="ECO:0000256" key="3">
    <source>
        <dbReference type="ARBA" id="ARBA00022796"/>
    </source>
</evidence>
<keyword evidence="1" id="KW-0813">Transport</keyword>
<evidence type="ECO:0000313" key="10">
    <source>
        <dbReference type="Proteomes" id="UP000886653"/>
    </source>
</evidence>
<evidence type="ECO:0000256" key="1">
    <source>
        <dbReference type="ARBA" id="ARBA00022448"/>
    </source>
</evidence>
<dbReference type="Pfam" id="PF00403">
    <property type="entry name" value="HMA"/>
    <property type="match status" value="1"/>
</dbReference>
<dbReference type="OrthoDB" id="689350at2759"/>
<dbReference type="PANTHER" id="PTHR46365:SF1">
    <property type="entry name" value="COPPER TRANSPORT PROTEIN ATOX1"/>
    <property type="match status" value="1"/>
</dbReference>
<evidence type="ECO:0000256" key="2">
    <source>
        <dbReference type="ARBA" id="ARBA00022723"/>
    </source>
</evidence>
<dbReference type="CDD" id="cd00371">
    <property type="entry name" value="HMA"/>
    <property type="match status" value="1"/>
</dbReference>